<feature type="domain" description="DUF7590" evidence="3">
    <location>
        <begin position="265"/>
        <end position="394"/>
    </location>
</feature>
<dbReference type="Proteomes" id="UP000664521">
    <property type="component" value="Unassembled WGS sequence"/>
</dbReference>
<protein>
    <recommendedName>
        <fullName evidence="7">Ubiquitin-protein ligase E3A N-terminal zinc-binding domain-containing protein</fullName>
    </recommendedName>
</protein>
<dbReference type="InterPro" id="IPR042556">
    <property type="entry name" value="AZUL_sf"/>
</dbReference>
<dbReference type="GO" id="GO:0034098">
    <property type="term" value="C:VCP-NPL4-UFD1 AAA ATPase complex"/>
    <property type="evidence" value="ECO:0007669"/>
    <property type="project" value="TreeGrafter"/>
</dbReference>
<keyword evidence="6" id="KW-1185">Reference proteome</keyword>
<evidence type="ECO:0000256" key="1">
    <source>
        <dbReference type="SAM" id="MobiDB-lite"/>
    </source>
</evidence>
<dbReference type="Gene3D" id="6.10.130.10">
    <property type="entry name" value="Ubiquitin-protein ligase E3A, N-terminal zinc-binding domain (AZUL)"/>
    <property type="match status" value="1"/>
</dbReference>
<dbReference type="GO" id="GO:0006511">
    <property type="term" value="P:ubiquitin-dependent protein catabolic process"/>
    <property type="evidence" value="ECO:0007669"/>
    <property type="project" value="InterPro"/>
</dbReference>
<dbReference type="PANTHER" id="PTHR12555">
    <property type="entry name" value="UBIQUITIN FUSION DEGRADATON PROTEIN 1"/>
    <property type="match status" value="1"/>
</dbReference>
<accession>A0A8H3FRY1</accession>
<reference evidence="5" key="1">
    <citation type="submission" date="2021-03" db="EMBL/GenBank/DDBJ databases">
        <authorList>
            <person name="Tagirdzhanova G."/>
        </authorList>
    </citation>
    <scope>NUCLEOTIDE SEQUENCE</scope>
</reference>
<dbReference type="InterPro" id="IPR042299">
    <property type="entry name" value="Ufd1-like_Nn"/>
</dbReference>
<dbReference type="InterPro" id="IPR004854">
    <property type="entry name" value="Ufd1-like"/>
</dbReference>
<comment type="caution">
    <text evidence="5">The sequence shown here is derived from an EMBL/GenBank/DDBJ whole genome shotgun (WGS) entry which is preliminary data.</text>
</comment>
<feature type="region of interest" description="Disordered" evidence="1">
    <location>
        <begin position="722"/>
        <end position="750"/>
    </location>
</feature>
<evidence type="ECO:0000313" key="5">
    <source>
        <dbReference type="EMBL" id="CAF9930012.1"/>
    </source>
</evidence>
<dbReference type="Pfam" id="PF24503">
    <property type="entry name" value="DUF7590"/>
    <property type="match status" value="1"/>
</dbReference>
<dbReference type="InterPro" id="IPR032353">
    <property type="entry name" value="AZUL"/>
</dbReference>
<gene>
    <name evidence="5" type="ORF">HETSPECPRED_007515</name>
</gene>
<feature type="domain" description="Ubiquitin-protein ligase E3A N-terminal zinc-binding" evidence="2">
    <location>
        <begin position="648"/>
        <end position="674"/>
    </location>
</feature>
<evidence type="ECO:0000259" key="3">
    <source>
        <dbReference type="Pfam" id="PF24503"/>
    </source>
</evidence>
<dbReference type="Pfam" id="PF16558">
    <property type="entry name" value="AZUL"/>
    <property type="match status" value="1"/>
</dbReference>
<dbReference type="Gene3D" id="2.40.40.50">
    <property type="entry name" value="Ubiquitin fusion degradation protein UFD1, N-terminal domain"/>
    <property type="match status" value="1"/>
</dbReference>
<dbReference type="PANTHER" id="PTHR12555:SF15">
    <property type="entry name" value="FUSION DEGRADATION PROTEIN (UFD1), PUTATIVE (AFU_ORTHOLOGUE AFUA_4G04640)-RELATED"/>
    <property type="match status" value="1"/>
</dbReference>
<dbReference type="EMBL" id="CAJPDS010000054">
    <property type="protein sequence ID" value="CAF9930012.1"/>
    <property type="molecule type" value="Genomic_DNA"/>
</dbReference>
<organism evidence="5 6">
    <name type="scientific">Heterodermia speciosa</name>
    <dbReference type="NCBI Taxonomy" id="116794"/>
    <lineage>
        <taxon>Eukaryota</taxon>
        <taxon>Fungi</taxon>
        <taxon>Dikarya</taxon>
        <taxon>Ascomycota</taxon>
        <taxon>Pezizomycotina</taxon>
        <taxon>Lecanoromycetes</taxon>
        <taxon>OSLEUM clade</taxon>
        <taxon>Lecanoromycetidae</taxon>
        <taxon>Caliciales</taxon>
        <taxon>Physciaceae</taxon>
        <taxon>Heterodermia</taxon>
    </lineage>
</organism>
<name>A0A8H3FRY1_9LECA</name>
<evidence type="ECO:0000259" key="4">
    <source>
        <dbReference type="Pfam" id="PF24842"/>
    </source>
</evidence>
<dbReference type="InterPro" id="IPR055418">
    <property type="entry name" value="UFD1_N2"/>
</dbReference>
<dbReference type="InterPro" id="IPR056012">
    <property type="entry name" value="DUF7590"/>
</dbReference>
<feature type="domain" description="Ubiquitin fusion degradation protein UFD1 N-terminal subdomain 2" evidence="4">
    <location>
        <begin position="164"/>
        <end position="239"/>
    </location>
</feature>
<dbReference type="GO" id="GO:0031593">
    <property type="term" value="F:polyubiquitin modification-dependent protein binding"/>
    <property type="evidence" value="ECO:0007669"/>
    <property type="project" value="TreeGrafter"/>
</dbReference>
<evidence type="ECO:0000259" key="2">
    <source>
        <dbReference type="Pfam" id="PF16558"/>
    </source>
</evidence>
<proteinExistence type="predicted"/>
<dbReference type="AlphaFoldDB" id="A0A8H3FRY1"/>
<feature type="compositionally biased region" description="Gly residues" evidence="1">
    <location>
        <begin position="725"/>
        <end position="750"/>
    </location>
</feature>
<evidence type="ECO:0000313" key="6">
    <source>
        <dbReference type="Proteomes" id="UP000664521"/>
    </source>
</evidence>
<evidence type="ECO:0008006" key="7">
    <source>
        <dbReference type="Google" id="ProtNLM"/>
    </source>
</evidence>
<sequence>MTSSTDPPPLKWSSQFTVIPASRTPPLKGDRIILPQLALEQLLSAATTTVKVDAPARTSDFDPFNPYSVAAARQSGEDTFEKQQNLPHPLTFRLVNPENGRIVYAGIREFSAGDDEIGISAFLRESLGTGQKVLHEANSRNGNAESLEESSGERLTVHVQELQKGTYVRLRPLEAGYDPEDWKALLERYLRDNFTTLTNGEILSVSAGKEEYRFLVDQLKPSSEAVSLIDTDIEVDIEALNEEQARETLKQRMKKIQRAPGTNEGSSVGGIIALNESISGQVRPAEHVDYTLEDWDRTQSLEISLTSDDVDDDIDLYVSPTGPKQRARPREEEHVFSELSTKPSKRIKINPTNTALENAEALWVSIGSYRDTTDDPSNADQGHPFRFHLTISSAKSTENETELDMLPDEAAHTDETKCKNCHQWVPSRTMILHENFCFRNNILCPHCSNVFQKSSPEWKNHWHCPHDDSHGSTPASHQKHDTLFHTPRSCTSCGYQAKNTPDLAHHRTTTCPQKPILCSFCHLLVPQQGPDDPAATDPEVILSGLTPHELTDGARTTECHLCGKIVRLRAMATHLKHHDLQRLSRPTPRLCRNINCGRVLDSVSKTGEVRTQSASEGNEIGVCETCFGPLYVSMYDPEGKALRRRVERRYLTQILTGCGQEWCANGFCKSGRRNTGVEVGMSSKEGMVAVRPFLDGLKGRDTPVHFCVDEGSRRRRALGEMMAAEGGGGGGGGEREGGGSWKGKGKEVSGGSGYELEWCIAALNIEGGDIDKARAWLKGFAPTRAEASR</sequence>
<dbReference type="OrthoDB" id="193703at2759"/>
<dbReference type="Pfam" id="PF23580">
    <property type="entry name" value="Znf_XAF1_N"/>
    <property type="match status" value="1"/>
</dbReference>
<dbReference type="Pfam" id="PF24842">
    <property type="entry name" value="UFD1_N2"/>
    <property type="match status" value="1"/>
</dbReference>
<dbReference type="Gene3D" id="3.10.330.10">
    <property type="match status" value="1"/>
</dbReference>
<dbReference type="GO" id="GO:0036503">
    <property type="term" value="P:ERAD pathway"/>
    <property type="evidence" value="ECO:0007669"/>
    <property type="project" value="TreeGrafter"/>
</dbReference>